<accession>A0A9W8LEZ0</accession>
<feature type="transmembrane region" description="Helical" evidence="2">
    <location>
        <begin position="6"/>
        <end position="26"/>
    </location>
</feature>
<comment type="caution">
    <text evidence="3">The sequence shown here is derived from an EMBL/GenBank/DDBJ whole genome shotgun (WGS) entry which is preliminary data.</text>
</comment>
<keyword evidence="2" id="KW-0472">Membrane</keyword>
<keyword evidence="2" id="KW-0812">Transmembrane</keyword>
<dbReference type="OrthoDB" id="10013825at2759"/>
<keyword evidence="2" id="KW-1133">Transmembrane helix</keyword>
<protein>
    <submittedName>
        <fullName evidence="3">Uncharacterized protein</fullName>
    </submittedName>
</protein>
<dbReference type="AlphaFoldDB" id="A0A9W8LEZ0"/>
<gene>
    <name evidence="3" type="ORF">H4R18_005338</name>
</gene>
<feature type="region of interest" description="Disordered" evidence="1">
    <location>
        <begin position="69"/>
        <end position="97"/>
    </location>
</feature>
<keyword evidence="4" id="KW-1185">Reference proteome</keyword>
<dbReference type="Gene3D" id="3.30.10.10">
    <property type="entry name" value="Trypsin Inhibitor V, subunit A"/>
    <property type="match status" value="1"/>
</dbReference>
<reference evidence="3" key="1">
    <citation type="submission" date="2022-07" db="EMBL/GenBank/DDBJ databases">
        <title>Phylogenomic reconstructions and comparative analyses of Kickxellomycotina fungi.</title>
        <authorList>
            <person name="Reynolds N.K."/>
            <person name="Stajich J.E."/>
            <person name="Barry K."/>
            <person name="Grigoriev I.V."/>
            <person name="Crous P."/>
            <person name="Smith M.E."/>
        </authorList>
    </citation>
    <scope>NUCLEOTIDE SEQUENCE</scope>
    <source>
        <strain evidence="3">NBRC 105414</strain>
    </source>
</reference>
<evidence type="ECO:0000313" key="4">
    <source>
        <dbReference type="Proteomes" id="UP001140217"/>
    </source>
</evidence>
<dbReference type="EMBL" id="JANBUL010000314">
    <property type="protein sequence ID" value="KAJ2777078.1"/>
    <property type="molecule type" value="Genomic_DNA"/>
</dbReference>
<sequence>MPARGLGQLVLSALKVAILAVLFIDVTHIRLTKQQQSGPAMITMPSQEETAAKQKVWEDRLLGRFLVDERDQPRAPAAAPPEQQQQQQQSADVPAEQQPWLHVADDGKHMVRASLIPGRVRAIWPGTPVTRDLCPTRLNVCCDNTGKITSVGFY</sequence>
<proteinExistence type="predicted"/>
<feature type="compositionally biased region" description="Low complexity" evidence="1">
    <location>
        <begin position="74"/>
        <end position="97"/>
    </location>
</feature>
<evidence type="ECO:0000256" key="1">
    <source>
        <dbReference type="SAM" id="MobiDB-lite"/>
    </source>
</evidence>
<name>A0A9W8LEZ0_9FUNG</name>
<evidence type="ECO:0000313" key="3">
    <source>
        <dbReference type="EMBL" id="KAJ2777078.1"/>
    </source>
</evidence>
<evidence type="ECO:0000256" key="2">
    <source>
        <dbReference type="SAM" id="Phobius"/>
    </source>
</evidence>
<dbReference type="Proteomes" id="UP001140217">
    <property type="component" value="Unassembled WGS sequence"/>
</dbReference>
<organism evidence="3 4">
    <name type="scientific">Coemansia javaensis</name>
    <dbReference type="NCBI Taxonomy" id="2761396"/>
    <lineage>
        <taxon>Eukaryota</taxon>
        <taxon>Fungi</taxon>
        <taxon>Fungi incertae sedis</taxon>
        <taxon>Zoopagomycota</taxon>
        <taxon>Kickxellomycotina</taxon>
        <taxon>Kickxellomycetes</taxon>
        <taxon>Kickxellales</taxon>
        <taxon>Kickxellaceae</taxon>
        <taxon>Coemansia</taxon>
    </lineage>
</organism>